<evidence type="ECO:0000256" key="1">
    <source>
        <dbReference type="ARBA" id="ARBA00004613"/>
    </source>
</evidence>
<dbReference type="OrthoDB" id="408631at2759"/>
<dbReference type="InterPro" id="IPR019826">
    <property type="entry name" value="Carboxylesterase_B_AS"/>
</dbReference>
<dbReference type="AlphaFoldDB" id="A0A7R8W4W1"/>
<dbReference type="InterPro" id="IPR036444">
    <property type="entry name" value="PLipase_A2_dom_sf"/>
</dbReference>
<evidence type="ECO:0000256" key="6">
    <source>
        <dbReference type="ARBA" id="ARBA00023180"/>
    </source>
</evidence>
<keyword evidence="7" id="KW-0175">Coiled coil</keyword>
<proteinExistence type="inferred from homology"/>
<dbReference type="GO" id="GO:0016042">
    <property type="term" value="P:lipid catabolic process"/>
    <property type="evidence" value="ECO:0007669"/>
    <property type="project" value="InterPro"/>
</dbReference>
<comment type="subcellular location">
    <subcellularLocation>
        <location evidence="1">Secreted</location>
    </subcellularLocation>
</comment>
<sequence length="1259" mass="139374">METQRKPVSFKLERRNKQKIGLFSPKEDTNDPTSKKVGSSSPPKKTAAELFQQLQISKTRAQNSRVQELESQLMDLKEEILLSSIRQEKDNCLRALQVWKHLPLSKNEHGFPSSLNDVRKLLQFYVVVLDDEREAAVKLIQHLREKLDLKSKTFKEVMENFPTKDSAPENVDFLLNFWDKLAEFLENKGGSEKQNSATPSSASVVNLASAPHSNANATMSPFVKNNSFDQTTNSRAGIPSTSEQSGVVPTTSQTQTFSATIPALPAYLYPGTPSLPSFASPVEILEKTISLPSSTSFPSITMEGRDPKPPLLMQISTHQGKLLTPPVYSSTPLTQPSTPLTQSQQSQFALSQPKCNTEVSWTTGSIPPGIMENRRDVRGHVPPNSAGITNVDAITNLLKNAFPEKPIRVMLLLWSLYCLVVVSVVSSQEEQDLPFVELDHGGVLIGQVRKSESGRPFFGFHSIPYAEAPVGQLRFAAPVPRGAWKGTLNATAETHVECLQYNPRSGEIHGDEDCLVLDVFTPSLDAGKLLPVMVWIHGGAFIVGCGSSRHFGPEYLMDKNVVLVSFNYRLNIFGFLSTNDPVLPGNYGLLDQLEVLKWVQRNIGRFGGDAGRVTIFGVSAGAASVQFHFLSPLSTGLFHAGIAQSGSVFAARSLSRNSWQDAEKLSQLIGCPLSKGETEKFAACVRGLHEEELLFALKNFLPREFGLLPKVFRPSVDGFFLPGDPWELAHLGAIQKVPLMIGVNQDDGLFATSRFLQEDSDELFQDLDQNWSSKWCEPFIDIHGDLTDKLCPLIKKQYFGENATINKENVHQLTRLMGEWLYWHGAFQFWSLHSRVIPSKTFVYLFEYEGERGVLDLGTDIGVGNDSHSRRPKGVAHADETVYLFKKFPFKMNEKDSAIRELLVESWTAFAENHVPSDVWPAWSEDDPAHVVLTSSVPVGKNLISKETLYFWNTVSDKLVKWDYQQYGRSPLNRVMRKTELDFLCGVVEHVIFGGSSRSCANGKEFKDMVFAVRQLMESQNVPAASPVPAKPFHQAPLGPLSVEVNQQPSLCDGGTSLLQPANMGNHSSCAARPAPVPASDVGITTFPVQSQSSKKSDQIVQQAGSFLGEALKRVAEFSHILDQAVEEDCPFECKEGYIASPRKGHVPSANGCGTFGYQLADSQLPIPEFSICCDNHDHCYDTCGNDKDECDLYFKKCLYDVCRSKKKNQNLLEQKGCKAGAKFLYTSTLAVGCAAFLAAQEDACVCIRRPAEEKRNEL</sequence>
<keyword evidence="4" id="KW-0964">Secreted</keyword>
<feature type="compositionally biased region" description="Low complexity" evidence="8">
    <location>
        <begin position="35"/>
        <end position="44"/>
    </location>
</feature>
<evidence type="ECO:0000256" key="7">
    <source>
        <dbReference type="SAM" id="Coils"/>
    </source>
</evidence>
<keyword evidence="6" id="KW-0325">Glycoprotein</keyword>
<dbReference type="InterPro" id="IPR033113">
    <property type="entry name" value="PLA2_histidine"/>
</dbReference>
<name>A0A7R8W4W1_9CRUS</name>
<evidence type="ECO:0000256" key="5">
    <source>
        <dbReference type="ARBA" id="ARBA00022801"/>
    </source>
</evidence>
<dbReference type="InterPro" id="IPR029058">
    <property type="entry name" value="AB_hydrolase_fold"/>
</dbReference>
<dbReference type="InterPro" id="IPR010711">
    <property type="entry name" value="PLA2G12"/>
</dbReference>
<dbReference type="PANTHER" id="PTHR11559">
    <property type="entry name" value="CARBOXYLESTERASE"/>
    <property type="match status" value="1"/>
</dbReference>
<feature type="coiled-coil region" evidence="7">
    <location>
        <begin position="59"/>
        <end position="86"/>
    </location>
</feature>
<dbReference type="InterPro" id="IPR002018">
    <property type="entry name" value="CarbesteraseB"/>
</dbReference>
<evidence type="ECO:0000256" key="3">
    <source>
        <dbReference type="ARBA" id="ARBA00022487"/>
    </source>
</evidence>
<evidence type="ECO:0000256" key="8">
    <source>
        <dbReference type="SAM" id="MobiDB-lite"/>
    </source>
</evidence>
<keyword evidence="5" id="KW-0378">Hydrolase</keyword>
<keyword evidence="3" id="KW-0719">Serine esterase</keyword>
<feature type="region of interest" description="Disordered" evidence="8">
    <location>
        <begin position="1"/>
        <end position="44"/>
    </location>
</feature>
<dbReference type="InterPro" id="IPR050309">
    <property type="entry name" value="Type-B_Carboxylest/Lipase"/>
</dbReference>
<protein>
    <recommendedName>
        <fullName evidence="9">Carboxylesterase type B domain-containing protein</fullName>
    </recommendedName>
</protein>
<dbReference type="Pfam" id="PF06951">
    <property type="entry name" value="PLA2G12"/>
    <property type="match status" value="1"/>
</dbReference>
<evidence type="ECO:0000313" key="10">
    <source>
        <dbReference type="EMBL" id="CAD7222730.1"/>
    </source>
</evidence>
<dbReference type="GO" id="GO:0006644">
    <property type="term" value="P:phospholipid metabolic process"/>
    <property type="evidence" value="ECO:0007669"/>
    <property type="project" value="InterPro"/>
</dbReference>
<dbReference type="GO" id="GO:0004623">
    <property type="term" value="F:phospholipase A2 activity"/>
    <property type="evidence" value="ECO:0007669"/>
    <property type="project" value="InterPro"/>
</dbReference>
<dbReference type="SUPFAM" id="SSF53474">
    <property type="entry name" value="alpha/beta-Hydrolases"/>
    <property type="match status" value="1"/>
</dbReference>
<accession>A0A7R8W4W1</accession>
<dbReference type="Gene3D" id="1.20.90.10">
    <property type="entry name" value="Phospholipase A2 domain"/>
    <property type="match status" value="1"/>
</dbReference>
<dbReference type="PROSITE" id="PS00118">
    <property type="entry name" value="PA2_HIS"/>
    <property type="match status" value="1"/>
</dbReference>
<dbReference type="PROSITE" id="PS00122">
    <property type="entry name" value="CARBOXYLESTERASE_B_1"/>
    <property type="match status" value="1"/>
</dbReference>
<gene>
    <name evidence="10" type="ORF">CTOB1V02_LOCUS729</name>
</gene>
<dbReference type="SUPFAM" id="SSF48619">
    <property type="entry name" value="Phospholipase A2, PLA2"/>
    <property type="match status" value="1"/>
</dbReference>
<organism evidence="10">
    <name type="scientific">Cyprideis torosa</name>
    <dbReference type="NCBI Taxonomy" id="163714"/>
    <lineage>
        <taxon>Eukaryota</taxon>
        <taxon>Metazoa</taxon>
        <taxon>Ecdysozoa</taxon>
        <taxon>Arthropoda</taxon>
        <taxon>Crustacea</taxon>
        <taxon>Oligostraca</taxon>
        <taxon>Ostracoda</taxon>
        <taxon>Podocopa</taxon>
        <taxon>Podocopida</taxon>
        <taxon>Cytherocopina</taxon>
        <taxon>Cytheroidea</taxon>
        <taxon>Cytherideidae</taxon>
        <taxon>Cyprideis</taxon>
    </lineage>
</organism>
<dbReference type="Gene3D" id="3.40.50.1820">
    <property type="entry name" value="alpha/beta hydrolase"/>
    <property type="match status" value="1"/>
</dbReference>
<dbReference type="Pfam" id="PF00135">
    <property type="entry name" value="COesterase"/>
    <property type="match status" value="1"/>
</dbReference>
<feature type="domain" description="Carboxylesterase type B" evidence="9">
    <location>
        <begin position="435"/>
        <end position="937"/>
    </location>
</feature>
<dbReference type="GO" id="GO:0050482">
    <property type="term" value="P:arachidonate secretion"/>
    <property type="evidence" value="ECO:0007669"/>
    <property type="project" value="InterPro"/>
</dbReference>
<evidence type="ECO:0000256" key="2">
    <source>
        <dbReference type="ARBA" id="ARBA00005964"/>
    </source>
</evidence>
<reference evidence="10" key="1">
    <citation type="submission" date="2020-11" db="EMBL/GenBank/DDBJ databases">
        <authorList>
            <person name="Tran Van P."/>
        </authorList>
    </citation>
    <scope>NUCLEOTIDE SEQUENCE</scope>
</reference>
<evidence type="ECO:0000256" key="4">
    <source>
        <dbReference type="ARBA" id="ARBA00022525"/>
    </source>
</evidence>
<dbReference type="GO" id="GO:0005509">
    <property type="term" value="F:calcium ion binding"/>
    <property type="evidence" value="ECO:0007669"/>
    <property type="project" value="InterPro"/>
</dbReference>
<comment type="similarity">
    <text evidence="2">Belongs to the type-B carboxylesterase/lipase family.</text>
</comment>
<evidence type="ECO:0000259" key="9">
    <source>
        <dbReference type="Pfam" id="PF00135"/>
    </source>
</evidence>
<dbReference type="EMBL" id="OB660097">
    <property type="protein sequence ID" value="CAD7222730.1"/>
    <property type="molecule type" value="Genomic_DNA"/>
</dbReference>
<dbReference type="GO" id="GO:0005576">
    <property type="term" value="C:extracellular region"/>
    <property type="evidence" value="ECO:0007669"/>
    <property type="project" value="UniProtKB-SubCell"/>
</dbReference>